<evidence type="ECO:0000313" key="10">
    <source>
        <dbReference type="Proteomes" id="UP000295066"/>
    </source>
</evidence>
<feature type="binding site" evidence="5">
    <location>
        <position position="119"/>
    </location>
    <ligand>
        <name>Zn(2+)</name>
        <dbReference type="ChEBI" id="CHEBI:29105"/>
    </ligand>
</feature>
<dbReference type="InterPro" id="IPR011051">
    <property type="entry name" value="RmlC_Cupin_sf"/>
</dbReference>
<keyword evidence="2 5" id="KW-0862">Zinc</keyword>
<dbReference type="RefSeq" id="WP_133957668.1">
    <property type="nucleotide sequence ID" value="NZ_SORI01000009.1"/>
</dbReference>
<dbReference type="InterPro" id="IPR051804">
    <property type="entry name" value="Carb_Metab_Reg_Kinase/Isom"/>
</dbReference>
<evidence type="ECO:0000313" key="9">
    <source>
        <dbReference type="EMBL" id="TDY60207.1"/>
    </source>
</evidence>
<proteinExistence type="predicted"/>
<accession>A0A4R8M856</accession>
<dbReference type="PANTHER" id="PTHR42742:SF3">
    <property type="entry name" value="FRUCTOKINASE"/>
    <property type="match status" value="1"/>
</dbReference>
<evidence type="ECO:0000256" key="3">
    <source>
        <dbReference type="ARBA" id="ARBA00029741"/>
    </source>
</evidence>
<protein>
    <recommendedName>
        <fullName evidence="3">Phosphohexomutase</fullName>
    </recommendedName>
    <alternativeName>
        <fullName evidence="4">Phosphomannose isomerase</fullName>
    </alternativeName>
</protein>
<dbReference type="GO" id="GO:0004476">
    <property type="term" value="F:mannose-6-phosphate isomerase activity"/>
    <property type="evidence" value="ECO:0007669"/>
    <property type="project" value="InterPro"/>
</dbReference>
<keyword evidence="9" id="KW-0413">Isomerase</keyword>
<dbReference type="InterPro" id="IPR049071">
    <property type="entry name" value="MPI_cupin_dom"/>
</dbReference>
<dbReference type="Proteomes" id="UP000295066">
    <property type="component" value="Unassembled WGS sequence"/>
</dbReference>
<dbReference type="InterPro" id="IPR014710">
    <property type="entry name" value="RmlC-like_jellyroll"/>
</dbReference>
<evidence type="ECO:0000259" key="8">
    <source>
        <dbReference type="Pfam" id="PF21621"/>
    </source>
</evidence>
<feature type="binding site" evidence="5">
    <location>
        <position position="177"/>
    </location>
    <ligand>
        <name>Zn(2+)</name>
        <dbReference type="ChEBI" id="CHEBI:29105"/>
    </ligand>
</feature>
<dbReference type="PIRSF" id="PIRSF036894">
    <property type="entry name" value="PMI_Firm_short"/>
    <property type="match status" value="1"/>
</dbReference>
<dbReference type="GO" id="GO:0005975">
    <property type="term" value="P:carbohydrate metabolic process"/>
    <property type="evidence" value="ECO:0007669"/>
    <property type="project" value="InterPro"/>
</dbReference>
<evidence type="ECO:0000256" key="4">
    <source>
        <dbReference type="ARBA" id="ARBA00030762"/>
    </source>
</evidence>
<dbReference type="OrthoDB" id="9808275at2"/>
<dbReference type="PANTHER" id="PTHR42742">
    <property type="entry name" value="TRANSCRIPTIONAL REPRESSOR MPRA"/>
    <property type="match status" value="1"/>
</dbReference>
<evidence type="ECO:0000256" key="6">
    <source>
        <dbReference type="PIRSR" id="PIRSR036894-2"/>
    </source>
</evidence>
<comment type="caution">
    <text evidence="9">The sequence shown here is derived from an EMBL/GenBank/DDBJ whole genome shotgun (WGS) entry which is preliminary data.</text>
</comment>
<feature type="binding site" evidence="5">
    <location>
        <position position="102"/>
    </location>
    <ligand>
        <name>Zn(2+)</name>
        <dbReference type="ChEBI" id="CHEBI:29105"/>
    </ligand>
</feature>
<reference evidence="9 10" key="1">
    <citation type="submission" date="2019-03" db="EMBL/GenBank/DDBJ databases">
        <title>Genomic Encyclopedia of Type Strains, Phase IV (KMG-IV): sequencing the most valuable type-strain genomes for metagenomic binning, comparative biology and taxonomic classification.</title>
        <authorList>
            <person name="Goeker M."/>
        </authorList>
    </citation>
    <scope>NUCLEOTIDE SEQUENCE [LARGE SCALE GENOMIC DNA]</scope>
    <source>
        <strain evidence="9 10">DSM 25964</strain>
    </source>
</reference>
<keyword evidence="1 5" id="KW-0479">Metal-binding</keyword>
<organism evidence="9 10">
    <name type="scientific">Aminivibrio pyruvatiphilus</name>
    <dbReference type="NCBI Taxonomy" id="1005740"/>
    <lineage>
        <taxon>Bacteria</taxon>
        <taxon>Thermotogati</taxon>
        <taxon>Synergistota</taxon>
        <taxon>Synergistia</taxon>
        <taxon>Synergistales</taxon>
        <taxon>Aminobacteriaceae</taxon>
        <taxon>Aminivibrio</taxon>
    </lineage>
</organism>
<dbReference type="Gene3D" id="2.60.120.10">
    <property type="entry name" value="Jelly Rolls"/>
    <property type="match status" value="2"/>
</dbReference>
<feature type="domain" description="Phosphomannose isomerase type I catalytic" evidence="7">
    <location>
        <begin position="10"/>
        <end position="109"/>
    </location>
</feature>
<evidence type="ECO:0000256" key="5">
    <source>
        <dbReference type="PIRSR" id="PIRSR036894-1"/>
    </source>
</evidence>
<comment type="cofactor">
    <cofactor evidence="5">
        <name>Zn(2+)</name>
        <dbReference type="ChEBI" id="CHEBI:29105"/>
    </cofactor>
    <text evidence="5">Binds 1 zinc ion per subunit.</text>
</comment>
<evidence type="ECO:0000256" key="1">
    <source>
        <dbReference type="ARBA" id="ARBA00022723"/>
    </source>
</evidence>
<dbReference type="Pfam" id="PF20511">
    <property type="entry name" value="PMI_typeI_cat"/>
    <property type="match status" value="1"/>
</dbReference>
<dbReference type="InterPro" id="IPR014628">
    <property type="entry name" value="Man6P_isomerase_Firm_short"/>
</dbReference>
<evidence type="ECO:0000256" key="2">
    <source>
        <dbReference type="ARBA" id="ARBA00022833"/>
    </source>
</evidence>
<dbReference type="Pfam" id="PF21621">
    <property type="entry name" value="MPI_cupin_dom"/>
    <property type="match status" value="1"/>
</dbReference>
<dbReference type="EMBL" id="SORI01000009">
    <property type="protein sequence ID" value="TDY60207.1"/>
    <property type="molecule type" value="Genomic_DNA"/>
</dbReference>
<name>A0A4R8M856_9BACT</name>
<dbReference type="InterPro" id="IPR046457">
    <property type="entry name" value="PMI_typeI_cat"/>
</dbReference>
<dbReference type="CDD" id="cd07010">
    <property type="entry name" value="cupin_PMI_type_I_N_bac"/>
    <property type="match status" value="1"/>
</dbReference>
<gene>
    <name evidence="9" type="ORF">C8D99_10963</name>
</gene>
<dbReference type="GO" id="GO:0008270">
    <property type="term" value="F:zinc ion binding"/>
    <property type="evidence" value="ECO:0007669"/>
    <property type="project" value="InterPro"/>
</dbReference>
<feature type="active site" evidence="6">
    <location>
        <position position="197"/>
    </location>
</feature>
<feature type="domain" description="Mannose-6-phosphate isomerase cupin" evidence="8">
    <location>
        <begin position="252"/>
        <end position="322"/>
    </location>
</feature>
<sequence>MTEHGAPFLLLPAYKDYLWGGNRLASLFGKRGGPERIAESWELSAHPDGESVIAGGPFRGQTLTAFLESHPGAAGTAVPAGRGFPLLVKLIDAARNLSVQVHPDEDYARRTEGGRGKTEMWYILRSDPGAFLYCGFSRPVTRGEVERRIREGTLPEVLRSVPVEPGGVFFIPAGTIHAIGEGIVLAEVQESSNITYRVFDYGRAGEDGRPRPLHIGKALDVLRMDEGCPPPPGGEGEFRFVPGGKLRLLCSCPSFTCSVLELNGRFSQKVGDEFFLSLLCLDGKARLSSSGGGLGIGTGDSAFVPAGRRDIVLEGTGHFLLTFPGRPE</sequence>
<evidence type="ECO:0000259" key="7">
    <source>
        <dbReference type="Pfam" id="PF20511"/>
    </source>
</evidence>
<dbReference type="AlphaFoldDB" id="A0A4R8M856"/>
<dbReference type="SUPFAM" id="SSF51182">
    <property type="entry name" value="RmlC-like cupins"/>
    <property type="match status" value="1"/>
</dbReference>
<keyword evidence="10" id="KW-1185">Reference proteome</keyword>